<dbReference type="CDD" id="cd10918">
    <property type="entry name" value="CE4_NodB_like_5s_6s"/>
    <property type="match status" value="1"/>
</dbReference>
<feature type="domain" description="NodB homology" evidence="4">
    <location>
        <begin position="94"/>
        <end position="272"/>
    </location>
</feature>
<evidence type="ECO:0000256" key="1">
    <source>
        <dbReference type="ARBA" id="ARBA00004613"/>
    </source>
</evidence>
<dbReference type="InterPro" id="IPR011330">
    <property type="entry name" value="Glyco_hydro/deAcase_b/a-brl"/>
</dbReference>
<evidence type="ECO:0000256" key="3">
    <source>
        <dbReference type="SAM" id="Phobius"/>
    </source>
</evidence>
<keyword evidence="3" id="KW-0812">Transmembrane</keyword>
<dbReference type="PROSITE" id="PS51677">
    <property type="entry name" value="NODB"/>
    <property type="match status" value="1"/>
</dbReference>
<protein>
    <submittedName>
        <fullName evidence="5">Polysaccharide deacetylase family protein</fullName>
    </submittedName>
</protein>
<evidence type="ECO:0000259" key="4">
    <source>
        <dbReference type="PROSITE" id="PS51677"/>
    </source>
</evidence>
<dbReference type="PANTHER" id="PTHR34216">
    <property type="match status" value="1"/>
</dbReference>
<dbReference type="InterPro" id="IPR051398">
    <property type="entry name" value="Polysacch_Deacetylase"/>
</dbReference>
<keyword evidence="3" id="KW-0472">Membrane</keyword>
<evidence type="ECO:0000313" key="5">
    <source>
        <dbReference type="EMBL" id="HIZ31395.1"/>
    </source>
</evidence>
<keyword evidence="2" id="KW-0732">Signal</keyword>
<reference evidence="5" key="2">
    <citation type="submission" date="2021-04" db="EMBL/GenBank/DDBJ databases">
        <authorList>
            <person name="Gilroy R."/>
        </authorList>
    </citation>
    <scope>NUCLEOTIDE SEQUENCE</scope>
    <source>
        <strain evidence="5">ChiGjej4B4-18154</strain>
    </source>
</reference>
<dbReference type="InterPro" id="IPR002509">
    <property type="entry name" value="NODB_dom"/>
</dbReference>
<reference evidence="5" key="1">
    <citation type="journal article" date="2021" name="PeerJ">
        <title>Extensive microbial diversity within the chicken gut microbiome revealed by metagenomics and culture.</title>
        <authorList>
            <person name="Gilroy R."/>
            <person name="Ravi A."/>
            <person name="Getino M."/>
            <person name="Pursley I."/>
            <person name="Horton D.L."/>
            <person name="Alikhan N.F."/>
            <person name="Baker D."/>
            <person name="Gharbi K."/>
            <person name="Hall N."/>
            <person name="Watson M."/>
            <person name="Adriaenssens E.M."/>
            <person name="Foster-Nyarko E."/>
            <person name="Jarju S."/>
            <person name="Secka A."/>
            <person name="Antonio M."/>
            <person name="Oren A."/>
            <person name="Chaudhuri R.R."/>
            <person name="La Ragione R."/>
            <person name="Hildebrand F."/>
            <person name="Pallen M.J."/>
        </authorList>
    </citation>
    <scope>NUCLEOTIDE SEQUENCE</scope>
    <source>
        <strain evidence="5">ChiGjej4B4-18154</strain>
    </source>
</reference>
<gene>
    <name evidence="5" type="ORF">H9813_09255</name>
</gene>
<dbReference type="GO" id="GO:0005576">
    <property type="term" value="C:extracellular region"/>
    <property type="evidence" value="ECO:0007669"/>
    <property type="project" value="UniProtKB-SubCell"/>
</dbReference>
<dbReference type="Gene3D" id="3.20.20.370">
    <property type="entry name" value="Glycoside hydrolase/deacetylase"/>
    <property type="match status" value="1"/>
</dbReference>
<evidence type="ECO:0000313" key="6">
    <source>
        <dbReference type="Proteomes" id="UP000824035"/>
    </source>
</evidence>
<dbReference type="AlphaFoldDB" id="A0A9D2E5W2"/>
<comment type="subcellular location">
    <subcellularLocation>
        <location evidence="1">Secreted</location>
    </subcellularLocation>
</comment>
<feature type="transmembrane region" description="Helical" evidence="3">
    <location>
        <begin position="7"/>
        <end position="27"/>
    </location>
</feature>
<accession>A0A9D2E5W2</accession>
<dbReference type="GO" id="GO:0005975">
    <property type="term" value="P:carbohydrate metabolic process"/>
    <property type="evidence" value="ECO:0007669"/>
    <property type="project" value="InterPro"/>
</dbReference>
<name>A0A9D2E5W2_9FIRM</name>
<dbReference type="PANTHER" id="PTHR34216:SF3">
    <property type="entry name" value="POLY-BETA-1,6-N-ACETYL-D-GLUCOSAMINE N-DEACETYLASE"/>
    <property type="match status" value="1"/>
</dbReference>
<sequence length="272" mass="28991">MKEKKEGLGALCYLAVLAMALPGLLLFDRRCAGDEVLLPVVMYHRVGESAADEYTVSPRQLEDDLEALLAAGYRPVRLSEVLAYALEGGSLPHKPVLLVFDDGDVSFARGAMPVLKQYGVPAVVSVIGDGAAGVQGEAGEYLTWSQQAALADTGFVELQSHSASLHTYARPGVRRLAGESRADHAALLAADAAKMQAMATEAGAALLPAFAYPYGALDADAEQALRAAGMLATMTSEEHLNRLTRSPECLFLLGRFERSGRMTTAQLLEKLK</sequence>
<organism evidence="5 6">
    <name type="scientific">Candidatus Allofournierella merdipullorum</name>
    <dbReference type="NCBI Taxonomy" id="2838595"/>
    <lineage>
        <taxon>Bacteria</taxon>
        <taxon>Bacillati</taxon>
        <taxon>Bacillota</taxon>
        <taxon>Clostridia</taxon>
        <taxon>Eubacteriales</taxon>
        <taxon>Oscillospiraceae</taxon>
        <taxon>Allofournierella</taxon>
    </lineage>
</organism>
<dbReference type="SUPFAM" id="SSF88713">
    <property type="entry name" value="Glycoside hydrolase/deacetylase"/>
    <property type="match status" value="1"/>
</dbReference>
<dbReference type="Proteomes" id="UP000824035">
    <property type="component" value="Unassembled WGS sequence"/>
</dbReference>
<dbReference type="Pfam" id="PF01522">
    <property type="entry name" value="Polysacc_deac_1"/>
    <property type="match status" value="1"/>
</dbReference>
<dbReference type="EMBL" id="DXBV01000093">
    <property type="protein sequence ID" value="HIZ31395.1"/>
    <property type="molecule type" value="Genomic_DNA"/>
</dbReference>
<keyword evidence="3" id="KW-1133">Transmembrane helix</keyword>
<dbReference type="GO" id="GO:0016810">
    <property type="term" value="F:hydrolase activity, acting on carbon-nitrogen (but not peptide) bonds"/>
    <property type="evidence" value="ECO:0007669"/>
    <property type="project" value="InterPro"/>
</dbReference>
<evidence type="ECO:0000256" key="2">
    <source>
        <dbReference type="ARBA" id="ARBA00022729"/>
    </source>
</evidence>
<comment type="caution">
    <text evidence="5">The sequence shown here is derived from an EMBL/GenBank/DDBJ whole genome shotgun (WGS) entry which is preliminary data.</text>
</comment>
<proteinExistence type="predicted"/>